<dbReference type="Gramene" id="EFJ31359">
    <property type="protein sequence ID" value="EFJ31359"/>
    <property type="gene ID" value="SELMODRAFT_68277"/>
</dbReference>
<dbReference type="Proteomes" id="UP000001514">
    <property type="component" value="Unassembled WGS sequence"/>
</dbReference>
<dbReference type="PANTHER" id="PTHR45669">
    <property type="entry name" value="GLUTAREDOXIN DOMAIN-CONTAINING CYSTEINE-RICH PROTEIN CG12206-RELATED"/>
    <property type="match status" value="1"/>
</dbReference>
<evidence type="ECO:0000313" key="2">
    <source>
        <dbReference type="EMBL" id="EFJ31359.1"/>
    </source>
</evidence>
<accession>D8R959</accession>
<feature type="non-terminal residue" evidence="2">
    <location>
        <position position="166"/>
    </location>
</feature>
<proteinExistence type="predicted"/>
<keyword evidence="3" id="KW-1185">Reference proteome</keyword>
<dbReference type="SUPFAM" id="SSF52833">
    <property type="entry name" value="Thioredoxin-like"/>
    <property type="match status" value="1"/>
</dbReference>
<dbReference type="Pfam" id="PF23733">
    <property type="entry name" value="GRXCR1-2_C"/>
    <property type="match status" value="1"/>
</dbReference>
<dbReference type="AlphaFoldDB" id="D8R959"/>
<dbReference type="OMA" id="GVLYCER"/>
<reference evidence="2 3" key="1">
    <citation type="journal article" date="2011" name="Science">
        <title>The Selaginella genome identifies genetic changes associated with the evolution of vascular plants.</title>
        <authorList>
            <person name="Banks J.A."/>
            <person name="Nishiyama T."/>
            <person name="Hasebe M."/>
            <person name="Bowman J.L."/>
            <person name="Gribskov M."/>
            <person name="dePamphilis C."/>
            <person name="Albert V.A."/>
            <person name="Aono N."/>
            <person name="Aoyama T."/>
            <person name="Ambrose B.A."/>
            <person name="Ashton N.W."/>
            <person name="Axtell M.J."/>
            <person name="Barker E."/>
            <person name="Barker M.S."/>
            <person name="Bennetzen J.L."/>
            <person name="Bonawitz N.D."/>
            <person name="Chapple C."/>
            <person name="Cheng C."/>
            <person name="Correa L.G."/>
            <person name="Dacre M."/>
            <person name="DeBarry J."/>
            <person name="Dreyer I."/>
            <person name="Elias M."/>
            <person name="Engstrom E.M."/>
            <person name="Estelle M."/>
            <person name="Feng L."/>
            <person name="Finet C."/>
            <person name="Floyd S.K."/>
            <person name="Frommer W.B."/>
            <person name="Fujita T."/>
            <person name="Gramzow L."/>
            <person name="Gutensohn M."/>
            <person name="Harholt J."/>
            <person name="Hattori M."/>
            <person name="Heyl A."/>
            <person name="Hirai T."/>
            <person name="Hiwatashi Y."/>
            <person name="Ishikawa M."/>
            <person name="Iwata M."/>
            <person name="Karol K.G."/>
            <person name="Koehler B."/>
            <person name="Kolukisaoglu U."/>
            <person name="Kubo M."/>
            <person name="Kurata T."/>
            <person name="Lalonde S."/>
            <person name="Li K."/>
            <person name="Li Y."/>
            <person name="Litt A."/>
            <person name="Lyons E."/>
            <person name="Manning G."/>
            <person name="Maruyama T."/>
            <person name="Michael T.P."/>
            <person name="Mikami K."/>
            <person name="Miyazaki S."/>
            <person name="Morinaga S."/>
            <person name="Murata T."/>
            <person name="Mueller-Roeber B."/>
            <person name="Nelson D.R."/>
            <person name="Obara M."/>
            <person name="Oguri Y."/>
            <person name="Olmstead R.G."/>
            <person name="Onodera N."/>
            <person name="Petersen B.L."/>
            <person name="Pils B."/>
            <person name="Prigge M."/>
            <person name="Rensing S.A."/>
            <person name="Riano-Pachon D.M."/>
            <person name="Roberts A.W."/>
            <person name="Sato Y."/>
            <person name="Scheller H.V."/>
            <person name="Schulz B."/>
            <person name="Schulz C."/>
            <person name="Shakirov E.V."/>
            <person name="Shibagaki N."/>
            <person name="Shinohara N."/>
            <person name="Shippen D.E."/>
            <person name="Soerensen I."/>
            <person name="Sotooka R."/>
            <person name="Sugimoto N."/>
            <person name="Sugita M."/>
            <person name="Sumikawa N."/>
            <person name="Tanurdzic M."/>
            <person name="Theissen G."/>
            <person name="Ulvskov P."/>
            <person name="Wakazuki S."/>
            <person name="Weng J.K."/>
            <person name="Willats W.W."/>
            <person name="Wipf D."/>
            <person name="Wolf P.G."/>
            <person name="Yang L."/>
            <person name="Zimmer A.D."/>
            <person name="Zhu Q."/>
            <person name="Mitros T."/>
            <person name="Hellsten U."/>
            <person name="Loque D."/>
            <person name="Otillar R."/>
            <person name="Salamov A."/>
            <person name="Schmutz J."/>
            <person name="Shapiro H."/>
            <person name="Lindquist E."/>
            <person name="Lucas S."/>
            <person name="Rokhsar D."/>
            <person name="Grigoriev I.V."/>
        </authorList>
    </citation>
    <scope>NUCLEOTIDE SEQUENCE [LARGE SCALE GENOMIC DNA]</scope>
</reference>
<gene>
    <name evidence="2" type="ORF">SELMODRAFT_68277</name>
</gene>
<dbReference type="InterPro" id="IPR036249">
    <property type="entry name" value="Thioredoxin-like_sf"/>
</dbReference>
<dbReference type="OrthoDB" id="423313at2759"/>
<dbReference type="PROSITE" id="PS51354">
    <property type="entry name" value="GLUTAREDOXIN_2"/>
    <property type="match status" value="1"/>
</dbReference>
<dbReference type="InParanoid" id="D8R959"/>
<dbReference type="EMBL" id="GL377574">
    <property type="protein sequence ID" value="EFJ31359.1"/>
    <property type="molecule type" value="Genomic_DNA"/>
</dbReference>
<feature type="domain" description="Glutaredoxin" evidence="1">
    <location>
        <begin position="25"/>
        <end position="89"/>
    </location>
</feature>
<sequence>SLDENPAELRDFQLLCPPAGESKAVVYYTSLRGVRRTHEECSTVLEIVRSYGVSVGERDLSMHQAFRQELKELSQSCAVPRLFVRGRLIGGLEEVSRAHEKGLLARLLQGIRREDHSKACDGCGGARFMLCLDCNGSCKILAEDGSGEKIQCLECNENGLIRCPIC</sequence>
<dbReference type="InterPro" id="IPR002109">
    <property type="entry name" value="Glutaredoxin"/>
</dbReference>
<dbReference type="eggNOG" id="KOG2824">
    <property type="taxonomic scope" value="Eukaryota"/>
</dbReference>
<protein>
    <recommendedName>
        <fullName evidence="1">Glutaredoxin domain-containing protein</fullName>
    </recommendedName>
</protein>
<dbReference type="STRING" id="88036.D8R959"/>
<evidence type="ECO:0000313" key="3">
    <source>
        <dbReference type="Proteomes" id="UP000001514"/>
    </source>
</evidence>
<organism evidence="3">
    <name type="scientific">Selaginella moellendorffii</name>
    <name type="common">Spikemoss</name>
    <dbReference type="NCBI Taxonomy" id="88036"/>
    <lineage>
        <taxon>Eukaryota</taxon>
        <taxon>Viridiplantae</taxon>
        <taxon>Streptophyta</taxon>
        <taxon>Embryophyta</taxon>
        <taxon>Tracheophyta</taxon>
        <taxon>Lycopodiopsida</taxon>
        <taxon>Selaginellales</taxon>
        <taxon>Selaginellaceae</taxon>
        <taxon>Selaginella</taxon>
    </lineage>
</organism>
<dbReference type="Pfam" id="PF00462">
    <property type="entry name" value="Glutaredoxin"/>
    <property type="match status" value="1"/>
</dbReference>
<dbReference type="PANTHER" id="PTHR45669:SF22">
    <property type="entry name" value="GLUTAREDOXIN DOMAIN-CONTAINING CYSTEINE-RICH PROTEIN CG12206-RELATED"/>
    <property type="match status" value="1"/>
</dbReference>
<feature type="non-terminal residue" evidence="2">
    <location>
        <position position="1"/>
    </location>
</feature>
<dbReference type="KEGG" id="smo:SELMODRAFT_68277"/>
<dbReference type="Gene3D" id="3.40.30.10">
    <property type="entry name" value="Glutaredoxin"/>
    <property type="match status" value="1"/>
</dbReference>
<dbReference type="HOGENOM" id="CLU_029893_3_2_1"/>
<evidence type="ECO:0000259" key="1">
    <source>
        <dbReference type="Pfam" id="PF00462"/>
    </source>
</evidence>
<dbReference type="FunCoup" id="D8R959">
    <property type="interactions" value="93"/>
</dbReference>
<name>D8R959_SELML</name>